<dbReference type="STRING" id="1481914.JCM19241_4839"/>
<organism evidence="5 6">
    <name type="scientific">Vibrio ishigakensis</name>
    <dbReference type="NCBI Taxonomy" id="1481914"/>
    <lineage>
        <taxon>Bacteria</taxon>
        <taxon>Pseudomonadati</taxon>
        <taxon>Pseudomonadota</taxon>
        <taxon>Gammaproteobacteria</taxon>
        <taxon>Vibrionales</taxon>
        <taxon>Vibrionaceae</taxon>
        <taxon>Vibrio</taxon>
    </lineage>
</organism>
<dbReference type="Gene3D" id="2.50.20.10">
    <property type="entry name" value="Lipoprotein localisation LolA/LolB/LppX"/>
    <property type="match status" value="1"/>
</dbReference>
<dbReference type="SUPFAM" id="SSF89392">
    <property type="entry name" value="Prokaryotic lipoproteins and lipoprotein localization factors"/>
    <property type="match status" value="1"/>
</dbReference>
<comment type="subunit">
    <text evidence="1">Monomer.</text>
</comment>
<protein>
    <submittedName>
        <fullName evidence="5">Transmembrane protein</fullName>
    </submittedName>
</protein>
<dbReference type="EMBL" id="BBSC01000012">
    <property type="protein sequence ID" value="GAM78134.1"/>
    <property type="molecule type" value="Genomic_DNA"/>
</dbReference>
<evidence type="ECO:0000256" key="2">
    <source>
        <dbReference type="ARBA" id="ARBA00022448"/>
    </source>
</evidence>
<evidence type="ECO:0000256" key="3">
    <source>
        <dbReference type="ARBA" id="ARBA00022729"/>
    </source>
</evidence>
<dbReference type="GO" id="GO:0015031">
    <property type="term" value="P:protein transport"/>
    <property type="evidence" value="ECO:0007669"/>
    <property type="project" value="UniProtKB-KW"/>
</dbReference>
<reference evidence="5 6" key="2">
    <citation type="submission" date="2015-01" db="EMBL/GenBank/DDBJ databases">
        <authorList>
            <consortium name="NBRP consortium"/>
            <person name="Sawabe T."/>
            <person name="Meirelles P."/>
            <person name="Feng G."/>
            <person name="Sayaka M."/>
            <person name="Hattori M."/>
            <person name="Ohkuma M."/>
        </authorList>
    </citation>
    <scope>NUCLEOTIDE SEQUENCE [LARGE SCALE GENOMIC DNA]</scope>
    <source>
        <strain evidence="6">JCM 19241</strain>
    </source>
</reference>
<evidence type="ECO:0000256" key="4">
    <source>
        <dbReference type="ARBA" id="ARBA00022927"/>
    </source>
</evidence>
<evidence type="ECO:0000256" key="1">
    <source>
        <dbReference type="ARBA" id="ARBA00011245"/>
    </source>
</evidence>
<proteinExistence type="predicted"/>
<dbReference type="Proteomes" id="UP000031666">
    <property type="component" value="Unassembled WGS sequence"/>
</dbReference>
<keyword evidence="4" id="KW-0653">Protein transport</keyword>
<keyword evidence="3" id="KW-0732">Signal</keyword>
<reference evidence="5 6" key="1">
    <citation type="submission" date="2015-01" db="EMBL/GenBank/DDBJ databases">
        <title>Vibrio sp. C94 JCM 19241 whole genome shotgun sequence.</title>
        <authorList>
            <person name="Sawabe T."/>
            <person name="Meirelles P."/>
            <person name="Feng G."/>
            <person name="Sayaka M."/>
            <person name="Hattori M."/>
            <person name="Ohkuma M."/>
        </authorList>
    </citation>
    <scope>NUCLEOTIDE SEQUENCE [LARGE SCALE GENOMIC DNA]</scope>
    <source>
        <strain evidence="6">JCM 19241</strain>
    </source>
</reference>
<evidence type="ECO:0000313" key="5">
    <source>
        <dbReference type="EMBL" id="GAM78134.1"/>
    </source>
</evidence>
<sequence length="106" mass="12368">MITAKENPMVFYFSRIFLSVFHGDTKALQEQFDLDFSVKDEQWTLKLTPRNHPLDSVFESITLEGLDTIERLTLLEVRGDKTEIQFANQAHQPKELTDDEKAQFSF</sequence>
<evidence type="ECO:0000313" key="6">
    <source>
        <dbReference type="Proteomes" id="UP000031666"/>
    </source>
</evidence>
<keyword evidence="5" id="KW-0812">Transmembrane</keyword>
<dbReference type="Pfam" id="PF19574">
    <property type="entry name" value="LolA_3"/>
    <property type="match status" value="1"/>
</dbReference>
<keyword evidence="5" id="KW-0472">Membrane</keyword>
<name>A0A0B8QVG8_9VIBR</name>
<dbReference type="InterPro" id="IPR029046">
    <property type="entry name" value="LolA/LolB/LppX"/>
</dbReference>
<comment type="caution">
    <text evidence="5">The sequence shown here is derived from an EMBL/GenBank/DDBJ whole genome shotgun (WGS) entry which is preliminary data.</text>
</comment>
<accession>A0A0B8QVG8</accession>
<dbReference type="InterPro" id="IPR004564">
    <property type="entry name" value="OM_lipoprot_carrier_LolA-like"/>
</dbReference>
<gene>
    <name evidence="5" type="ORF">JCM19241_4839</name>
</gene>
<keyword evidence="2" id="KW-0813">Transport</keyword>
<dbReference type="AlphaFoldDB" id="A0A0B8QVG8"/>